<evidence type="ECO:0000313" key="4">
    <source>
        <dbReference type="Proteomes" id="UP000235826"/>
    </source>
</evidence>
<reference evidence="3 4" key="1">
    <citation type="submission" date="2018-01" db="EMBL/GenBank/DDBJ databases">
        <title>Complete genome sequence of Flavivirga eckloniae ECD14 isolated from seaweed Ecklonia cava.</title>
        <authorList>
            <person name="Lee J.H."/>
            <person name="Baik K.S."/>
            <person name="Seong C.N."/>
        </authorList>
    </citation>
    <scope>NUCLEOTIDE SEQUENCE [LARGE SCALE GENOMIC DNA]</scope>
    <source>
        <strain evidence="3 4">ECD14</strain>
    </source>
</reference>
<dbReference type="OrthoDB" id="1151166at2"/>
<keyword evidence="1" id="KW-0175">Coiled coil</keyword>
<sequence>MTNPQKALKDIAGLTISAGIAYASGFLPESFISGIIREVSNSLTTDYIKKADYQKIKGLLTDIHPSEFNHDLQKLIIKSIEWSIKIIEMLYIENNKLSKTDYRTDRLKKINKSLIRQVNGAVFSQQAQALHIKVENINGAKEFFECLNIDVGGLHDVKTNNPYGAFFKERFPKMLKLCFGELLKKEENRKALIDYEQEVKQTINNKLDKILDELENSNINKTSGFNVLTVQEVRHKFNSSRLDYFMDTIREQYITIANDLEYLKNAFEQILQELQGNYFEKKKVYIFSTVIAFVVIVFGLIYYIITLPFTTNITLEPNKKIKVHNEYPPLSYGDKPKIVFYLNQKNPRDIIENEATFPKIDYKYKDRKIRVELIDDYWKLSQDSLMLNSGSLSLQIEPNEKLSTISGRVFKHVGHEPIRYAQIKLVDEGIDTIVDSNGLFKIKVPIEFRREKYNIQVVLNDSTISNWTIHPGNVKPIPINIAKD</sequence>
<keyword evidence="2" id="KW-0472">Membrane</keyword>
<proteinExistence type="predicted"/>
<dbReference type="RefSeq" id="WP_102757870.1">
    <property type="nucleotide sequence ID" value="NZ_CP025791.1"/>
</dbReference>
<dbReference type="KEGG" id="fek:C1H87_21920"/>
<feature type="transmembrane region" description="Helical" evidence="2">
    <location>
        <begin position="284"/>
        <end position="305"/>
    </location>
</feature>
<keyword evidence="4" id="KW-1185">Reference proteome</keyword>
<organism evidence="3 4">
    <name type="scientific">Flavivirga eckloniae</name>
    <dbReference type="NCBI Taxonomy" id="1803846"/>
    <lineage>
        <taxon>Bacteria</taxon>
        <taxon>Pseudomonadati</taxon>
        <taxon>Bacteroidota</taxon>
        <taxon>Flavobacteriia</taxon>
        <taxon>Flavobacteriales</taxon>
        <taxon>Flavobacteriaceae</taxon>
        <taxon>Flavivirga</taxon>
    </lineage>
</organism>
<dbReference type="SUPFAM" id="SSF49464">
    <property type="entry name" value="Carboxypeptidase regulatory domain-like"/>
    <property type="match status" value="1"/>
</dbReference>
<keyword evidence="2" id="KW-1133">Transmembrane helix</keyword>
<protein>
    <submittedName>
        <fullName evidence="3">Uncharacterized protein</fullName>
    </submittedName>
</protein>
<dbReference type="Proteomes" id="UP000235826">
    <property type="component" value="Chromosome"/>
</dbReference>
<evidence type="ECO:0000256" key="1">
    <source>
        <dbReference type="SAM" id="Coils"/>
    </source>
</evidence>
<dbReference type="EMBL" id="CP025791">
    <property type="protein sequence ID" value="AUP81227.1"/>
    <property type="molecule type" value="Genomic_DNA"/>
</dbReference>
<keyword evidence="2" id="KW-0812">Transmembrane</keyword>
<dbReference type="AlphaFoldDB" id="A0A2K9PXF4"/>
<evidence type="ECO:0000313" key="3">
    <source>
        <dbReference type="EMBL" id="AUP81227.1"/>
    </source>
</evidence>
<evidence type="ECO:0000256" key="2">
    <source>
        <dbReference type="SAM" id="Phobius"/>
    </source>
</evidence>
<feature type="coiled-coil region" evidence="1">
    <location>
        <begin position="185"/>
        <end position="220"/>
    </location>
</feature>
<dbReference type="InterPro" id="IPR008969">
    <property type="entry name" value="CarboxyPept-like_regulatory"/>
</dbReference>
<name>A0A2K9PXF4_9FLAO</name>
<accession>A0A2K9PXF4</accession>
<gene>
    <name evidence="3" type="ORF">C1H87_21920</name>
</gene>